<dbReference type="EMBL" id="SNYO01000007">
    <property type="protein sequence ID" value="TDQ52769.1"/>
    <property type="molecule type" value="Genomic_DNA"/>
</dbReference>
<proteinExistence type="predicted"/>
<dbReference type="AlphaFoldDB" id="A0A4R6V3M5"/>
<reference evidence="1 2" key="1">
    <citation type="submission" date="2019-03" db="EMBL/GenBank/DDBJ databases">
        <title>Genomic Encyclopedia of Type Strains, Phase IV (KMG-IV): sequencing the most valuable type-strain genomes for metagenomic binning, comparative biology and taxonomic classification.</title>
        <authorList>
            <person name="Goeker M."/>
        </authorList>
    </citation>
    <scope>NUCLEOTIDE SEQUENCE [LARGE SCALE GENOMIC DNA]</scope>
    <source>
        <strain evidence="1 2">DSM 45775</strain>
    </source>
</reference>
<name>A0A4R6V3M5_9PSEU</name>
<organism evidence="1 2">
    <name type="scientific">Actinomycetospora succinea</name>
    <dbReference type="NCBI Taxonomy" id="663603"/>
    <lineage>
        <taxon>Bacteria</taxon>
        <taxon>Bacillati</taxon>
        <taxon>Actinomycetota</taxon>
        <taxon>Actinomycetes</taxon>
        <taxon>Pseudonocardiales</taxon>
        <taxon>Pseudonocardiaceae</taxon>
        <taxon>Actinomycetospora</taxon>
    </lineage>
</organism>
<evidence type="ECO:0000313" key="1">
    <source>
        <dbReference type="EMBL" id="TDQ52769.1"/>
    </source>
</evidence>
<comment type="caution">
    <text evidence="1">The sequence shown here is derived from an EMBL/GenBank/DDBJ whole genome shotgun (WGS) entry which is preliminary data.</text>
</comment>
<dbReference type="RefSeq" id="WP_133828506.1">
    <property type="nucleotide sequence ID" value="NZ_BAABHR010000012.1"/>
</dbReference>
<sequence>MSAPSETPRTVRRIGSPAAVALADLAAIFDDLQTVLLSCERLVTQLSVPEPDPVVVESLWTTALLSYSRCFAPGERGMNLTEDDVTSLELEGEVLGWHKMLRQLKKHYADPAKNPRETFEVGVAVADGVPQGVAITSTRQALPDTISVHQTGAIAYQLSQRVDQRIAEHQGTVLEGARALSPTELETLDEVELTDTPEGDE</sequence>
<dbReference type="OrthoDB" id="3619815at2"/>
<gene>
    <name evidence="1" type="ORF">EV188_107146</name>
</gene>
<evidence type="ECO:0000313" key="2">
    <source>
        <dbReference type="Proteomes" id="UP000295705"/>
    </source>
</evidence>
<accession>A0A4R6V3M5</accession>
<dbReference type="Proteomes" id="UP000295705">
    <property type="component" value="Unassembled WGS sequence"/>
</dbReference>
<protein>
    <submittedName>
        <fullName evidence="1">Uncharacterized protein</fullName>
    </submittedName>
</protein>
<keyword evidence="2" id="KW-1185">Reference proteome</keyword>